<dbReference type="STRING" id="630515.SAMN04489812_2514"/>
<evidence type="ECO:0000256" key="2">
    <source>
        <dbReference type="ARBA" id="ARBA00022630"/>
    </source>
</evidence>
<dbReference type="RefSeq" id="WP_091525221.1">
    <property type="nucleotide sequence ID" value="NZ_LT629772.1"/>
</dbReference>
<evidence type="ECO:0000259" key="6">
    <source>
        <dbReference type="Pfam" id="PF00890"/>
    </source>
</evidence>
<keyword evidence="8" id="KW-1185">Reference proteome</keyword>
<evidence type="ECO:0000256" key="3">
    <source>
        <dbReference type="ARBA" id="ARBA00022827"/>
    </source>
</evidence>
<dbReference type="InterPro" id="IPR050315">
    <property type="entry name" value="FAD-oxidoreductase_2"/>
</dbReference>
<feature type="domain" description="FAD-dependent oxidoreductase 2 FAD-binding" evidence="6">
    <location>
        <begin position="7"/>
        <end position="472"/>
    </location>
</feature>
<dbReference type="Pfam" id="PF00890">
    <property type="entry name" value="FAD_binding_2"/>
    <property type="match status" value="1"/>
</dbReference>
<protein>
    <submittedName>
        <fullName evidence="7">Tricarballylate dehydrogenase</fullName>
    </submittedName>
</protein>
<dbReference type="Proteomes" id="UP000199103">
    <property type="component" value="Chromosome I"/>
</dbReference>
<dbReference type="AlphaFoldDB" id="A0A1H1TV20"/>
<dbReference type="Gene3D" id="3.50.50.60">
    <property type="entry name" value="FAD/NAD(P)-binding domain"/>
    <property type="match status" value="1"/>
</dbReference>
<dbReference type="PANTHER" id="PTHR43400">
    <property type="entry name" value="FUMARATE REDUCTASE"/>
    <property type="match status" value="1"/>
</dbReference>
<keyword evidence="4" id="KW-0560">Oxidoreductase</keyword>
<evidence type="ECO:0000313" key="7">
    <source>
        <dbReference type="EMBL" id="SDS63469.1"/>
    </source>
</evidence>
<dbReference type="NCBIfam" id="NF006130">
    <property type="entry name" value="PRK08274.1"/>
    <property type="match status" value="1"/>
</dbReference>
<dbReference type="InterPro" id="IPR003953">
    <property type="entry name" value="FAD-dep_OxRdtase_2_FAD-bd"/>
</dbReference>
<reference evidence="7 8" key="1">
    <citation type="submission" date="2016-10" db="EMBL/GenBank/DDBJ databases">
        <authorList>
            <person name="de Groot N.N."/>
        </authorList>
    </citation>
    <scope>NUCLEOTIDE SEQUENCE [LARGE SCALE GENOMIC DNA]</scope>
    <source>
        <strain evidence="7 8">DSM 21800</strain>
    </source>
</reference>
<sequence length="488" mass="52479">MPQKSADVLVVGGGNAGFSAAHAAAERGRTVILLERGTAESAGGNSFYTAGATRIAHAGLDDLRDIVEPDERQRATEVPPYSEQEYRDDLERVTDGRTDPQMAQVLVAEAAAGVRWLHGLGLRYRLMYERQAYTRPDGGYLFWGGLHVGNVDGGVGLIADHTRVAERLGVQIRYGADVRGLITDGGSVIGVRYRDDDGDHELRADSVVIAAGGFEANPEMRERHLGAGWGHAKVRGTPYNDGAMIFAALELGAAKGGDWSTAHSVQWDACTPQNESNRELTNRLTRQSYPLGIIVNRDGERFLDEGADFRNYTYAKYGREILAQPGSIAYQIFDAELRPSLRAEEYEMPGISEVIADSARELGEKLGIDAGQFEQTIKEFNAGIDRKCPFDPTIKDGRRSAVEPPKSNWAAALETPPFYAYPVTCGITFTFGGLRGDLDGRVLDENGTPIGGLFACGEALGGLFSGNYPGGSGLAAGIVFGRRAGSAA</sequence>
<name>A0A1H1TV20_9ACTN</name>
<dbReference type="SUPFAM" id="SSF56425">
    <property type="entry name" value="Succinate dehydrogenase/fumarate reductase flavoprotein, catalytic domain"/>
    <property type="match status" value="1"/>
</dbReference>
<evidence type="ECO:0000256" key="5">
    <source>
        <dbReference type="SAM" id="MobiDB-lite"/>
    </source>
</evidence>
<dbReference type="EMBL" id="LT629772">
    <property type="protein sequence ID" value="SDS63469.1"/>
    <property type="molecule type" value="Genomic_DNA"/>
</dbReference>
<evidence type="ECO:0000256" key="1">
    <source>
        <dbReference type="ARBA" id="ARBA00001974"/>
    </source>
</evidence>
<dbReference type="GO" id="GO:0033765">
    <property type="term" value="F:steroid dehydrogenase activity, acting on the CH-CH group of donors"/>
    <property type="evidence" value="ECO:0007669"/>
    <property type="project" value="UniProtKB-ARBA"/>
</dbReference>
<dbReference type="InterPro" id="IPR027477">
    <property type="entry name" value="Succ_DH/fumarate_Rdtase_cat_sf"/>
</dbReference>
<dbReference type="SUPFAM" id="SSF51905">
    <property type="entry name" value="FAD/NAD(P)-binding domain"/>
    <property type="match status" value="1"/>
</dbReference>
<proteinExistence type="predicted"/>
<dbReference type="Gene3D" id="3.90.700.10">
    <property type="entry name" value="Succinate dehydrogenase/fumarate reductase flavoprotein, catalytic domain"/>
    <property type="match status" value="1"/>
</dbReference>
<dbReference type="OrthoDB" id="9813348at2"/>
<accession>A0A1H1TV20</accession>
<dbReference type="PANTHER" id="PTHR43400:SF7">
    <property type="entry name" value="FAD-DEPENDENT OXIDOREDUCTASE 2 FAD BINDING DOMAIN-CONTAINING PROTEIN"/>
    <property type="match status" value="1"/>
</dbReference>
<keyword evidence="3" id="KW-0274">FAD</keyword>
<feature type="region of interest" description="Disordered" evidence="5">
    <location>
        <begin position="69"/>
        <end position="88"/>
    </location>
</feature>
<comment type="cofactor">
    <cofactor evidence="1">
        <name>FAD</name>
        <dbReference type="ChEBI" id="CHEBI:57692"/>
    </cofactor>
</comment>
<evidence type="ECO:0000256" key="4">
    <source>
        <dbReference type="ARBA" id="ARBA00023002"/>
    </source>
</evidence>
<dbReference type="InterPro" id="IPR036188">
    <property type="entry name" value="FAD/NAD-bd_sf"/>
</dbReference>
<evidence type="ECO:0000313" key="8">
    <source>
        <dbReference type="Proteomes" id="UP000199103"/>
    </source>
</evidence>
<gene>
    <name evidence="7" type="ORF">SAMN04489812_2514</name>
</gene>
<organism evidence="7 8">
    <name type="scientific">Microlunatus soli</name>
    <dbReference type="NCBI Taxonomy" id="630515"/>
    <lineage>
        <taxon>Bacteria</taxon>
        <taxon>Bacillati</taxon>
        <taxon>Actinomycetota</taxon>
        <taxon>Actinomycetes</taxon>
        <taxon>Propionibacteriales</taxon>
        <taxon>Propionibacteriaceae</taxon>
        <taxon>Microlunatus</taxon>
    </lineage>
</organism>
<keyword evidence="2" id="KW-0285">Flavoprotein</keyword>